<evidence type="ECO:0000313" key="3">
    <source>
        <dbReference type="EMBL" id="GIZ42842.1"/>
    </source>
</evidence>
<dbReference type="AlphaFoldDB" id="A0A9P3FG60"/>
<organism evidence="3 4">
    <name type="scientific">Cercospora kikuchii</name>
    <dbReference type="NCBI Taxonomy" id="84275"/>
    <lineage>
        <taxon>Eukaryota</taxon>
        <taxon>Fungi</taxon>
        <taxon>Dikarya</taxon>
        <taxon>Ascomycota</taxon>
        <taxon>Pezizomycotina</taxon>
        <taxon>Dothideomycetes</taxon>
        <taxon>Dothideomycetidae</taxon>
        <taxon>Mycosphaerellales</taxon>
        <taxon>Mycosphaerellaceae</taxon>
        <taxon>Cercospora</taxon>
    </lineage>
</organism>
<dbReference type="Proteomes" id="UP000825890">
    <property type="component" value="Unassembled WGS sequence"/>
</dbReference>
<name>A0A9P3FG60_9PEZI</name>
<keyword evidence="2" id="KW-0732">Signal</keyword>
<dbReference type="GeneID" id="68291670"/>
<reference evidence="3 4" key="1">
    <citation type="submission" date="2021-01" db="EMBL/GenBank/DDBJ databases">
        <title>Cercospora kikuchii MAFF 305040 whole genome shotgun sequence.</title>
        <authorList>
            <person name="Kashiwa T."/>
            <person name="Suzuki T."/>
        </authorList>
    </citation>
    <scope>NUCLEOTIDE SEQUENCE [LARGE SCALE GENOMIC DNA]</scope>
    <source>
        <strain evidence="3 4">MAFF 305040</strain>
    </source>
</reference>
<evidence type="ECO:0000313" key="4">
    <source>
        <dbReference type="Proteomes" id="UP000825890"/>
    </source>
</evidence>
<dbReference type="RefSeq" id="XP_044657329.1">
    <property type="nucleotide sequence ID" value="XM_044801394.1"/>
</dbReference>
<sequence>MLFSNSVCALVAVLTAQALANKDSTTCYTEMTYKSPGRQPVTNWVTHKTPCTVKQTHTETKTKTPTYTKVETKYTTTYITDRNKDTSTKIVTETKDTKTVTDTTTDTFTTTTTTSVTSTSSVPARADFTAIQQSVPGATNGGDVGGPPAGSPNDLDKRSGYGNPKKSYPKKVTCHKYTKDGKCATRKVTTTKTIHAKPKTVYSKTTKTKTETKCPGAKKTITSTVYDTKTTTITTSASTTTTSTATSIVASTTVYGECLLPSNYADRVNGSPIIEIEAMRVALAQEEVSGIEDAFSCCNAAFSPRAASEGAVLESVETWFFDRASTEENPDVFTSRCVLLGSSNMCNARQADGPWTINTIAGEPIAYGVVGNARCGQAVFGEELPPFEEGEGGTLRASSAGSRQIEVNIESS</sequence>
<gene>
    <name evidence="3" type="ORF">CKM354_000609500</name>
</gene>
<dbReference type="EMBL" id="BOLY01000003">
    <property type="protein sequence ID" value="GIZ42842.1"/>
    <property type="molecule type" value="Genomic_DNA"/>
</dbReference>
<proteinExistence type="predicted"/>
<feature type="signal peptide" evidence="2">
    <location>
        <begin position="1"/>
        <end position="20"/>
    </location>
</feature>
<comment type="caution">
    <text evidence="3">The sequence shown here is derived from an EMBL/GenBank/DDBJ whole genome shotgun (WGS) entry which is preliminary data.</text>
</comment>
<feature type="region of interest" description="Disordered" evidence="1">
    <location>
        <begin position="134"/>
        <end position="167"/>
    </location>
</feature>
<evidence type="ECO:0000256" key="2">
    <source>
        <dbReference type="SAM" id="SignalP"/>
    </source>
</evidence>
<protein>
    <submittedName>
        <fullName evidence="3">Uncharacterized protein</fullName>
    </submittedName>
</protein>
<accession>A0A9P3FG60</accession>
<feature type="chain" id="PRO_5040250196" evidence="2">
    <location>
        <begin position="21"/>
        <end position="412"/>
    </location>
</feature>
<dbReference type="OrthoDB" id="10499349at2759"/>
<feature type="compositionally biased region" description="Gly residues" evidence="1">
    <location>
        <begin position="139"/>
        <end position="148"/>
    </location>
</feature>
<evidence type="ECO:0000256" key="1">
    <source>
        <dbReference type="SAM" id="MobiDB-lite"/>
    </source>
</evidence>
<keyword evidence="4" id="KW-1185">Reference proteome</keyword>